<evidence type="ECO:0000259" key="1">
    <source>
        <dbReference type="SMART" id="SM00953"/>
    </source>
</evidence>
<protein>
    <submittedName>
        <fullName evidence="2">RES family NAD+ phosphorylase</fullName>
    </submittedName>
</protein>
<name>A0ABX1E612_9PROT</name>
<dbReference type="EMBL" id="JAAVNE010000024">
    <property type="protein sequence ID" value="NKC32218.1"/>
    <property type="molecule type" value="Genomic_DNA"/>
</dbReference>
<reference evidence="2 3" key="1">
    <citation type="submission" date="2020-03" db="EMBL/GenBank/DDBJ databases">
        <title>Roseomonas selenitidurans sp. nov. isolated from urban soil.</title>
        <authorList>
            <person name="Liu H."/>
        </authorList>
    </citation>
    <scope>NUCLEOTIDE SEQUENCE [LARGE SCALE GENOMIC DNA]</scope>
    <source>
        <strain evidence="2 3">BU-1</strain>
    </source>
</reference>
<proteinExistence type="predicted"/>
<evidence type="ECO:0000313" key="3">
    <source>
        <dbReference type="Proteomes" id="UP000787635"/>
    </source>
</evidence>
<dbReference type="Pfam" id="PF08808">
    <property type="entry name" value="RES"/>
    <property type="match status" value="1"/>
</dbReference>
<comment type="caution">
    <text evidence="2">The sequence shown here is derived from an EMBL/GenBank/DDBJ whole genome shotgun (WGS) entry which is preliminary data.</text>
</comment>
<sequence length="231" mass="24601">MNGFPLRTLALPRTIRLVTTARLRDSVLRALVDTEEEFTLLAALEGATSARLNAASGLLPGLPPEDLVARVPHAAFVNAAFAYARPRGLNRFNGPERGAWYAALAVRTALAEVAHHMTGHLADAGRYEAEVAYVEMHAAFAGAFLDLRDLPPPPPACLHPDPGIGYPAGNALAAQVMAAGHNGILYPSIRDPGGTCLVALWPHAVQSPAQGAIWRLRWSGRPAPHIEQVTP</sequence>
<keyword evidence="3" id="KW-1185">Reference proteome</keyword>
<dbReference type="InterPro" id="IPR014914">
    <property type="entry name" value="RES_dom"/>
</dbReference>
<accession>A0ABX1E612</accession>
<dbReference type="Proteomes" id="UP000787635">
    <property type="component" value="Unassembled WGS sequence"/>
</dbReference>
<dbReference type="RefSeq" id="WP_168032072.1">
    <property type="nucleotide sequence ID" value="NZ_JAAVNE010000024.1"/>
</dbReference>
<gene>
    <name evidence="2" type="ORF">HEQ75_15255</name>
</gene>
<evidence type="ECO:0000313" key="2">
    <source>
        <dbReference type="EMBL" id="NKC32218.1"/>
    </source>
</evidence>
<organism evidence="2 3">
    <name type="scientific">Falsiroseomonas selenitidurans</name>
    <dbReference type="NCBI Taxonomy" id="2716335"/>
    <lineage>
        <taxon>Bacteria</taxon>
        <taxon>Pseudomonadati</taxon>
        <taxon>Pseudomonadota</taxon>
        <taxon>Alphaproteobacteria</taxon>
        <taxon>Acetobacterales</taxon>
        <taxon>Roseomonadaceae</taxon>
        <taxon>Falsiroseomonas</taxon>
    </lineage>
</organism>
<dbReference type="SMART" id="SM00953">
    <property type="entry name" value="RES"/>
    <property type="match status" value="1"/>
</dbReference>
<feature type="domain" description="RES" evidence="1">
    <location>
        <begin position="80"/>
        <end position="211"/>
    </location>
</feature>